<reference evidence="2 3" key="1">
    <citation type="submission" date="2018-07" db="EMBL/GenBank/DDBJ databases">
        <title>Dyadobacter roseus sp. nov., isolated from rose rhizosphere soil.</title>
        <authorList>
            <person name="Chen L."/>
        </authorList>
    </citation>
    <scope>NUCLEOTIDE SEQUENCE [LARGE SCALE GENOMIC DNA]</scope>
    <source>
        <strain evidence="2 3">RS19</strain>
    </source>
</reference>
<dbReference type="SUPFAM" id="SSF54001">
    <property type="entry name" value="Cysteine proteinases"/>
    <property type="match status" value="1"/>
</dbReference>
<dbReference type="PANTHER" id="PTHR33490:SF1">
    <property type="entry name" value="SLL1233 PROTEIN"/>
    <property type="match status" value="1"/>
</dbReference>
<dbReference type="InterPro" id="IPR038765">
    <property type="entry name" value="Papain-like_cys_pep_sf"/>
</dbReference>
<proteinExistence type="predicted"/>
<evidence type="ECO:0000313" key="3">
    <source>
        <dbReference type="Proteomes" id="UP000256373"/>
    </source>
</evidence>
<dbReference type="RefSeq" id="WP_115834405.1">
    <property type="nucleotide sequence ID" value="NZ_QNUL01000052.1"/>
</dbReference>
<evidence type="ECO:0000259" key="1">
    <source>
        <dbReference type="SMART" id="SM00460"/>
    </source>
</evidence>
<dbReference type="Pfam" id="PF01841">
    <property type="entry name" value="Transglut_core"/>
    <property type="match status" value="1"/>
</dbReference>
<gene>
    <name evidence="2" type="ORF">DSL64_28645</name>
</gene>
<dbReference type="SMART" id="SM00460">
    <property type="entry name" value="TGc"/>
    <property type="match status" value="1"/>
</dbReference>
<dbReference type="OrthoDB" id="9804872at2"/>
<evidence type="ECO:0000313" key="2">
    <source>
        <dbReference type="EMBL" id="REA55034.1"/>
    </source>
</evidence>
<dbReference type="PANTHER" id="PTHR33490">
    <property type="entry name" value="BLR5614 PROTEIN-RELATED"/>
    <property type="match status" value="1"/>
</dbReference>
<dbReference type="EMBL" id="QNUL01000052">
    <property type="protein sequence ID" value="REA55034.1"/>
    <property type="molecule type" value="Genomic_DNA"/>
</dbReference>
<sequence>MAIKVAISHKTKYKFDRSVSLSPHIFRLRPAPHSRTAIEGYSFKIKPENHFINWQQDPFGNYQARVVFPEKATELSIEVEVIAKLQVINPFDFFVEDYAEKFPFAYEGSLKEELSPYLEARESGPQLMQWIADNRPADGIKIVDFLVHLNQRIFNSIGYNIRMEAGVQTCEDTLTIKSGSCRDSAWLFVQVLRHLGIAARFVSGYLVQLTSDIKSLDGPSGPEEDFTDLHAWAEAYVPGAGWIGLDATSGLFASEGHIPLCCTPDYASAAPVSGATDICEVSFEFDNKVFRIHEDPRVTKPYSEEQWASVMRVGEAVEKDLQENDVRLTMGGEPTFISIDDFESPEWNTAADGPLKRQLAYDLSLRLKNRFAHGGLLHFGQGKWYPGEPFPRWQYALYWRNDGIPMWQNDDLVAKEGQTKYTFREAEQFTHELTKYLGIDTNNITPAYEDPIYWAMEEGKLPVNVDPLKVNLKDSIERRTLAKLLEKGLNNPAGFVLPISWNEEGKHWSSTAWQFRRNNCFLIPGDSAIGFRLPLKSLPDVAKERREQPVERSLFEDLPALGEFRPGVENRYGSVAPAYQLPFNKTETDDEDTSKEQVDTANPLLFDVPIIKTAISVEEREGIIYVFLPPIDYLENYLDLIASIEATADKLKMPVRVEGYTPPSDYRIQKLNVTPDPGVIEVNIHPAKNWQELVDNISALYEEAFFSRLGTDKFMVDGRHTGTGGGNHVTIGGAKPADSPILRRPDLLRSLITYWQHHPALSYLFAGPFIGPTSQAPRIDEGRDEKLYEVELAFEQIPEGEEVPFWMVDRVFRNLLVDITGNTHRSEFCMDKLYSPDSSTGRLGILEFRAFDMPPHKHMNLVQTLLIRALIAKFWKQPYKHKLIRWGTELHDRFLLPHFAYLDMVDVVNDLKDAGYHFDISWFDPFFEFRFPHYGGITVDNIQLELRLGIEPWHVLGEELSNSGTARFVDSSLERLQVKISGFVEGRHILICNGCRVPLRSSGIKSEYVAGIRYKAWNPPSALHPTIGADAPLVFDIVDTWNNRILGGCTYFVSHPGGRSFDTYPVNSFEAESRKISLFQGFGHTPSAKQEVPILEKNSGAVSRFVAETKQEMRSDTPIELIDPEYPNTLDLRKFWRSK</sequence>
<dbReference type="Proteomes" id="UP000256373">
    <property type="component" value="Unassembled WGS sequence"/>
</dbReference>
<organism evidence="2 3">
    <name type="scientific">Dyadobacter luteus</name>
    <dbReference type="NCBI Taxonomy" id="2259619"/>
    <lineage>
        <taxon>Bacteria</taxon>
        <taxon>Pseudomonadati</taxon>
        <taxon>Bacteroidota</taxon>
        <taxon>Cytophagia</taxon>
        <taxon>Cytophagales</taxon>
        <taxon>Spirosomataceae</taxon>
        <taxon>Dyadobacter</taxon>
    </lineage>
</organism>
<dbReference type="Gene3D" id="3.10.620.30">
    <property type="match status" value="1"/>
</dbReference>
<dbReference type="Pfam" id="PF09899">
    <property type="entry name" value="DUF2126"/>
    <property type="match status" value="1"/>
</dbReference>
<dbReference type="InterPro" id="IPR018667">
    <property type="entry name" value="DUF2126"/>
</dbReference>
<keyword evidence="3" id="KW-1185">Reference proteome</keyword>
<dbReference type="AlphaFoldDB" id="A0A3D8Y289"/>
<feature type="domain" description="Transglutaminase-like" evidence="1">
    <location>
        <begin position="173"/>
        <end position="249"/>
    </location>
</feature>
<name>A0A3D8Y289_9BACT</name>
<comment type="caution">
    <text evidence="2">The sequence shown here is derived from an EMBL/GenBank/DDBJ whole genome shotgun (WGS) entry which is preliminary data.</text>
</comment>
<dbReference type="InterPro" id="IPR013589">
    <property type="entry name" value="Bac_transglu_N"/>
</dbReference>
<dbReference type="InterPro" id="IPR002931">
    <property type="entry name" value="Transglutaminase-like"/>
</dbReference>
<protein>
    <submittedName>
        <fullName evidence="2">IMP dehydrogenase</fullName>
    </submittedName>
</protein>
<dbReference type="Pfam" id="PF08379">
    <property type="entry name" value="Bact_transglu_N"/>
    <property type="match status" value="1"/>
</dbReference>
<accession>A0A3D8Y289</accession>